<reference evidence="3" key="2">
    <citation type="submission" date="2020-04" db="EMBL/GenBank/DDBJ databases">
        <authorList>
            <consortium name="NCBI Genome Project"/>
        </authorList>
    </citation>
    <scope>NUCLEOTIDE SEQUENCE</scope>
    <source>
        <strain evidence="3">CBS 342.82</strain>
    </source>
</reference>
<name>A0A6J3LSF4_9PEZI</name>
<reference evidence="3" key="1">
    <citation type="submission" date="2020-01" db="EMBL/GenBank/DDBJ databases">
        <authorList>
            <consortium name="DOE Joint Genome Institute"/>
            <person name="Haridas S."/>
            <person name="Albert R."/>
            <person name="Binder M."/>
            <person name="Bloem J."/>
            <person name="Labutti K."/>
            <person name="Salamov A."/>
            <person name="Andreopoulos B."/>
            <person name="Baker S.E."/>
            <person name="Barry K."/>
            <person name="Bills G."/>
            <person name="Bluhm B.H."/>
            <person name="Cannon C."/>
            <person name="Castanera R."/>
            <person name="Culley D.E."/>
            <person name="Daum C."/>
            <person name="Ezra D."/>
            <person name="Gonzalez J.B."/>
            <person name="Henrissat B."/>
            <person name="Kuo A."/>
            <person name="Liang C."/>
            <person name="Lipzen A."/>
            <person name="Lutzoni F."/>
            <person name="Magnuson J."/>
            <person name="Mondo S."/>
            <person name="Nolan M."/>
            <person name="Ohm R."/>
            <person name="Pangilinan J."/>
            <person name="Park H.-J."/>
            <person name="Ramirez L."/>
            <person name="Alfaro M."/>
            <person name="Sun H."/>
            <person name="Tritt A."/>
            <person name="Yoshinaga Y."/>
            <person name="Zwiers L.-H."/>
            <person name="Turgeon B.G."/>
            <person name="Goodwin S.B."/>
            <person name="Spatafora J.W."/>
            <person name="Crous P.W."/>
            <person name="Grigoriev I.V."/>
        </authorList>
    </citation>
    <scope>NUCLEOTIDE SEQUENCE</scope>
    <source>
        <strain evidence="3">CBS 342.82</strain>
    </source>
</reference>
<reference evidence="3" key="3">
    <citation type="submission" date="2025-08" db="UniProtKB">
        <authorList>
            <consortium name="RefSeq"/>
        </authorList>
    </citation>
    <scope>IDENTIFICATION</scope>
    <source>
        <strain evidence="3">CBS 342.82</strain>
    </source>
</reference>
<feature type="region of interest" description="Disordered" evidence="1">
    <location>
        <begin position="357"/>
        <end position="416"/>
    </location>
</feature>
<dbReference type="RefSeq" id="XP_033455752.1">
    <property type="nucleotide sequence ID" value="XM_033606887.1"/>
</dbReference>
<dbReference type="InterPro" id="IPR015943">
    <property type="entry name" value="WD40/YVTN_repeat-like_dom_sf"/>
</dbReference>
<evidence type="ECO:0000313" key="2">
    <source>
        <dbReference type="Proteomes" id="UP000504637"/>
    </source>
</evidence>
<evidence type="ECO:0008006" key="4">
    <source>
        <dbReference type="Google" id="ProtNLM"/>
    </source>
</evidence>
<feature type="region of interest" description="Disordered" evidence="1">
    <location>
        <begin position="63"/>
        <end position="83"/>
    </location>
</feature>
<keyword evidence="2" id="KW-1185">Reference proteome</keyword>
<dbReference type="Proteomes" id="UP000504637">
    <property type="component" value="Unplaced"/>
</dbReference>
<evidence type="ECO:0000256" key="1">
    <source>
        <dbReference type="SAM" id="MobiDB-lite"/>
    </source>
</evidence>
<dbReference type="Gene3D" id="2.130.10.10">
    <property type="entry name" value="YVTN repeat-like/Quinoprotein amine dehydrogenase"/>
    <property type="match status" value="1"/>
</dbReference>
<feature type="compositionally biased region" description="Low complexity" evidence="1">
    <location>
        <begin position="357"/>
        <end position="366"/>
    </location>
</feature>
<accession>A0A6J3LSF4</accession>
<feature type="compositionally biased region" description="Polar residues" evidence="1">
    <location>
        <begin position="400"/>
        <end position="410"/>
    </location>
</feature>
<organism evidence="3">
    <name type="scientific">Dissoconium aciculare CBS 342.82</name>
    <dbReference type="NCBI Taxonomy" id="1314786"/>
    <lineage>
        <taxon>Eukaryota</taxon>
        <taxon>Fungi</taxon>
        <taxon>Dikarya</taxon>
        <taxon>Ascomycota</taxon>
        <taxon>Pezizomycotina</taxon>
        <taxon>Dothideomycetes</taxon>
        <taxon>Dothideomycetidae</taxon>
        <taxon>Mycosphaerellales</taxon>
        <taxon>Dissoconiaceae</taxon>
        <taxon>Dissoconium</taxon>
    </lineage>
</organism>
<evidence type="ECO:0000313" key="3">
    <source>
        <dbReference type="RefSeq" id="XP_033455752.1"/>
    </source>
</evidence>
<dbReference type="GeneID" id="54364687"/>
<dbReference type="OrthoDB" id="5323870at2759"/>
<gene>
    <name evidence="3" type="ORF">K489DRAFT_396801</name>
</gene>
<dbReference type="AlphaFoldDB" id="A0A6J3LSF4"/>
<protein>
    <recommendedName>
        <fullName evidence="4">WD40 repeat-like protein</fullName>
    </recommendedName>
</protein>
<sequence length="566" mass="60021">MALQPRVTKRERKLLLSYQLPHRIHCAEVYPVQAPNDSTIILYGHDRGLRILWRGGRQSASSNLRSVQHARSSPDLDDEEELDPDCPYPAINQEINIDAGSEVLHLAIPSLNDLGSASDLLTSTALVAIASTDGAVSILRLPLTPPALGKEAVYLDWVGRTQTVICSGGQISAGIALKIISVSPGEDAASAQVVVAVATQILAISRLTLTRQGLSAETETVAQKVPLSAAVRRISFHVSPRSSLLLLTDAAGCVHVYDPLASADSRGEPVLAETEKGSGRWLTTFHAPYPTNNSSSPNHLNTLRRKKLLDARFVLGGKRVLALLSDGEWGMWDLSGAASDSRSFGGFVLRGFLSTSSAGDASSAASKPRAGISRLAPTTPNTRKAKAESLFSGAPKAASATPQGGISVSISPGRGTSADESVVMWYGNEVYAIPSVASFCQRSTSNEGSFGSLYGPGLAHIPEINLRNENISAISQFAASESGAHLGQMNVTRDLFIAAEYQAIVLHTVKPAAPARNLFQAVATERSPLQDQRMLDAGELDLGGMDRLLDGMANRPRKVGFAAEHA</sequence>
<proteinExistence type="predicted"/>